<dbReference type="EMBL" id="LAZR01000923">
    <property type="protein sequence ID" value="KKN54568.1"/>
    <property type="molecule type" value="Genomic_DNA"/>
</dbReference>
<dbReference type="InterPro" id="IPR018376">
    <property type="entry name" value="Enoyl-CoA_hyd/isom_CS"/>
</dbReference>
<dbReference type="AlphaFoldDB" id="A0A0F9ULX9"/>
<dbReference type="Pfam" id="PF00378">
    <property type="entry name" value="ECH_1"/>
    <property type="match status" value="1"/>
</dbReference>
<name>A0A0F9ULX9_9ZZZZ</name>
<evidence type="ECO:0008006" key="2">
    <source>
        <dbReference type="Google" id="ProtNLM"/>
    </source>
</evidence>
<dbReference type="InterPro" id="IPR029045">
    <property type="entry name" value="ClpP/crotonase-like_dom_sf"/>
</dbReference>
<dbReference type="Gene3D" id="1.10.12.10">
    <property type="entry name" value="Lyase 2-enoyl-coa Hydratase, Chain A, domain 2"/>
    <property type="match status" value="1"/>
</dbReference>
<dbReference type="CDD" id="cd06558">
    <property type="entry name" value="crotonase-like"/>
    <property type="match status" value="1"/>
</dbReference>
<organism evidence="1">
    <name type="scientific">marine sediment metagenome</name>
    <dbReference type="NCBI Taxonomy" id="412755"/>
    <lineage>
        <taxon>unclassified sequences</taxon>
        <taxon>metagenomes</taxon>
        <taxon>ecological metagenomes</taxon>
    </lineage>
</organism>
<sequence length="263" mass="29406">MEKKIVFEIKNSIATIKLTDPENLNPLSKETGKELFKTLELLKENNEVRCLIITGSGRAFSAGGDIKQFKIGIEKGIPGQVMEETLEELYKIAITLRLYPKPVIASVNGWAVGAGMNLALSCDFIIASENAKFRQSFAKIGLIPGFAGTILLSRQLTWQQATQMSFFGETYSAEKMQKLGFINEITTPAKLEEITLKWAKRLASGPTLAYARTKKLFFDALSTSLEKHLENEKQMQVRSAETEDYKRGIFAILEKKKPDFVGK</sequence>
<comment type="caution">
    <text evidence="1">The sequence shown here is derived from an EMBL/GenBank/DDBJ whole genome shotgun (WGS) entry which is preliminary data.</text>
</comment>
<dbReference type="InterPro" id="IPR001753">
    <property type="entry name" value="Enoyl-CoA_hydra/iso"/>
</dbReference>
<dbReference type="SUPFAM" id="SSF52096">
    <property type="entry name" value="ClpP/crotonase"/>
    <property type="match status" value="1"/>
</dbReference>
<dbReference type="PANTHER" id="PTHR43459">
    <property type="entry name" value="ENOYL-COA HYDRATASE"/>
    <property type="match status" value="1"/>
</dbReference>
<dbReference type="InterPro" id="IPR014748">
    <property type="entry name" value="Enoyl-CoA_hydra_C"/>
</dbReference>
<accession>A0A0F9ULX9</accession>
<reference evidence="1" key="1">
    <citation type="journal article" date="2015" name="Nature">
        <title>Complex archaea that bridge the gap between prokaryotes and eukaryotes.</title>
        <authorList>
            <person name="Spang A."/>
            <person name="Saw J.H."/>
            <person name="Jorgensen S.L."/>
            <person name="Zaremba-Niedzwiedzka K."/>
            <person name="Martijn J."/>
            <person name="Lind A.E."/>
            <person name="van Eijk R."/>
            <person name="Schleper C."/>
            <person name="Guy L."/>
            <person name="Ettema T.J."/>
        </authorList>
    </citation>
    <scope>NUCLEOTIDE SEQUENCE</scope>
</reference>
<dbReference type="PROSITE" id="PS00166">
    <property type="entry name" value="ENOYL_COA_HYDRATASE"/>
    <property type="match status" value="1"/>
</dbReference>
<gene>
    <name evidence="1" type="ORF">LCGC14_0591070</name>
</gene>
<evidence type="ECO:0000313" key="1">
    <source>
        <dbReference type="EMBL" id="KKN54568.1"/>
    </source>
</evidence>
<proteinExistence type="predicted"/>
<dbReference type="GO" id="GO:0003824">
    <property type="term" value="F:catalytic activity"/>
    <property type="evidence" value="ECO:0007669"/>
    <property type="project" value="InterPro"/>
</dbReference>
<dbReference type="Gene3D" id="3.90.226.10">
    <property type="entry name" value="2-enoyl-CoA Hydratase, Chain A, domain 1"/>
    <property type="match status" value="1"/>
</dbReference>
<dbReference type="PANTHER" id="PTHR43459:SF1">
    <property type="entry name" value="EG:BACN32G11.4 PROTEIN"/>
    <property type="match status" value="1"/>
</dbReference>
<protein>
    <recommendedName>
        <fullName evidence="2">Enoyl-CoA hydratase</fullName>
    </recommendedName>
</protein>